<keyword evidence="7 14" id="KW-0375">Hydrogen ion transport</keyword>
<keyword evidence="3 14" id="KW-0813">Transport</keyword>
<keyword evidence="10 14" id="KW-0446">Lipid-binding</keyword>
<dbReference type="GO" id="GO:0033177">
    <property type="term" value="C:proton-transporting two-sector ATPase complex, proton-transporting domain"/>
    <property type="evidence" value="ECO:0007669"/>
    <property type="project" value="InterPro"/>
</dbReference>
<feature type="transmembrane region" description="Helical" evidence="14">
    <location>
        <begin position="51"/>
        <end position="74"/>
    </location>
</feature>
<dbReference type="AlphaFoldDB" id="A0A0J1FVQ7"/>
<evidence type="ECO:0000256" key="8">
    <source>
        <dbReference type="ARBA" id="ARBA00022989"/>
    </source>
</evidence>
<name>A0A0J1FVQ7_9FIRM</name>
<dbReference type="PANTHER" id="PTHR10031">
    <property type="entry name" value="ATP SYNTHASE LIPID-BINDING PROTEIN, MITOCHONDRIAL"/>
    <property type="match status" value="1"/>
</dbReference>
<keyword evidence="5 14" id="KW-0138">CF(0)</keyword>
<feature type="site" description="Reversibly protonated during proton transport" evidence="14">
    <location>
        <position position="59"/>
    </location>
</feature>
<dbReference type="GO" id="GO:0008289">
    <property type="term" value="F:lipid binding"/>
    <property type="evidence" value="ECO:0007669"/>
    <property type="project" value="UniProtKB-KW"/>
</dbReference>
<dbReference type="InterPro" id="IPR002379">
    <property type="entry name" value="ATPase_proteolipid_c-like_dom"/>
</dbReference>
<dbReference type="HAMAP" id="MF_01396">
    <property type="entry name" value="ATP_synth_c_bact"/>
    <property type="match status" value="1"/>
</dbReference>
<dbReference type="GO" id="GO:0005886">
    <property type="term" value="C:plasma membrane"/>
    <property type="evidence" value="ECO:0007669"/>
    <property type="project" value="UniProtKB-SubCell"/>
</dbReference>
<comment type="caution">
    <text evidence="14">Lacks conserved residue(s) required for the propagation of feature annotation.</text>
</comment>
<evidence type="ECO:0000256" key="3">
    <source>
        <dbReference type="ARBA" id="ARBA00022448"/>
    </source>
</evidence>
<comment type="subcellular location">
    <subcellularLocation>
        <location evidence="14">Cell membrane</location>
        <topology evidence="14">Multi-pass membrane protein</topology>
    </subcellularLocation>
    <subcellularLocation>
        <location evidence="1">Membrane</location>
        <topology evidence="1">Multi-pass membrane protein</topology>
    </subcellularLocation>
</comment>
<feature type="domain" description="V-ATPase proteolipid subunit C-like" evidence="15">
    <location>
        <begin position="9"/>
        <end position="72"/>
    </location>
</feature>
<keyword evidence="11 14" id="KW-0472">Membrane</keyword>
<dbReference type="InterPro" id="IPR035921">
    <property type="entry name" value="F/V-ATP_Csub_sf"/>
</dbReference>
<dbReference type="InterPro" id="IPR038662">
    <property type="entry name" value="ATP_synth_F0_csu_sf"/>
</dbReference>
<evidence type="ECO:0000256" key="1">
    <source>
        <dbReference type="ARBA" id="ARBA00004141"/>
    </source>
</evidence>
<dbReference type="InterPro" id="IPR005953">
    <property type="entry name" value="ATP_synth_csu_bac/chlpt"/>
</dbReference>
<evidence type="ECO:0000256" key="10">
    <source>
        <dbReference type="ARBA" id="ARBA00023121"/>
    </source>
</evidence>
<dbReference type="Proteomes" id="UP000036356">
    <property type="component" value="Unassembled WGS sequence"/>
</dbReference>
<dbReference type="PANTHER" id="PTHR10031:SF0">
    <property type="entry name" value="ATPASE PROTEIN 9"/>
    <property type="match status" value="1"/>
</dbReference>
<dbReference type="PATRIC" id="fig|476652.3.peg.1022"/>
<evidence type="ECO:0000256" key="12">
    <source>
        <dbReference type="ARBA" id="ARBA00023310"/>
    </source>
</evidence>
<evidence type="ECO:0000256" key="2">
    <source>
        <dbReference type="ARBA" id="ARBA00006704"/>
    </source>
</evidence>
<evidence type="ECO:0000259" key="15">
    <source>
        <dbReference type="Pfam" id="PF00137"/>
    </source>
</evidence>
<dbReference type="InterPro" id="IPR000454">
    <property type="entry name" value="ATP_synth_F0_csu"/>
</dbReference>
<keyword evidence="6 14" id="KW-0812">Transmembrane</keyword>
<gene>
    <name evidence="14 16" type="primary">atpE</name>
    <name evidence="16" type="ORF">DEAC_c09920</name>
</gene>
<comment type="function">
    <text evidence="13 14">F(1)F(0) ATP synthase produces ATP from ADP in the presence of a proton or sodium gradient. F-type ATPases consist of two structural domains, F(1) containing the extramembraneous catalytic core and F(0) containing the membrane proton channel, linked together by a central stalk and a peripheral stalk. During catalysis, ATP synthesis in the catalytic domain of F(1) is coupled via a rotary mechanism of the central stalk subunits to proton translocation.</text>
</comment>
<evidence type="ECO:0000256" key="6">
    <source>
        <dbReference type="ARBA" id="ARBA00022692"/>
    </source>
</evidence>
<sequence length="77" mass="7707">MEAHAAAALGAGIAAGLAAFGASLGNGNVISKTIEGIARQPEAKATLQSTMFIGVGLVEALPLLSWVVGLLLMFTVK</sequence>
<keyword evidence="4 14" id="KW-1003">Cell membrane</keyword>
<organism evidence="16 17">
    <name type="scientific">Desulfosporosinus acididurans</name>
    <dbReference type="NCBI Taxonomy" id="476652"/>
    <lineage>
        <taxon>Bacteria</taxon>
        <taxon>Bacillati</taxon>
        <taxon>Bacillota</taxon>
        <taxon>Clostridia</taxon>
        <taxon>Eubacteriales</taxon>
        <taxon>Desulfitobacteriaceae</taxon>
        <taxon>Desulfosporosinus</taxon>
    </lineage>
</organism>
<evidence type="ECO:0000256" key="11">
    <source>
        <dbReference type="ARBA" id="ARBA00023136"/>
    </source>
</evidence>
<dbReference type="GO" id="GO:0045259">
    <property type="term" value="C:proton-transporting ATP synthase complex"/>
    <property type="evidence" value="ECO:0007669"/>
    <property type="project" value="UniProtKB-KW"/>
</dbReference>
<dbReference type="FunFam" id="1.20.20.10:FF:000004">
    <property type="entry name" value="ATP synthase subunit c"/>
    <property type="match status" value="1"/>
</dbReference>
<proteinExistence type="inferred from homology"/>
<comment type="similarity">
    <text evidence="2 14">Belongs to the ATPase C chain family.</text>
</comment>
<evidence type="ECO:0000256" key="9">
    <source>
        <dbReference type="ARBA" id="ARBA00023065"/>
    </source>
</evidence>
<evidence type="ECO:0000256" key="7">
    <source>
        <dbReference type="ARBA" id="ARBA00022781"/>
    </source>
</evidence>
<keyword evidence="12 14" id="KW-0066">ATP synthesis</keyword>
<dbReference type="EMBL" id="LDZY01000003">
    <property type="protein sequence ID" value="KLU67058.1"/>
    <property type="molecule type" value="Genomic_DNA"/>
</dbReference>
<keyword evidence="17" id="KW-1185">Reference proteome</keyword>
<dbReference type="PRINTS" id="PR00124">
    <property type="entry name" value="ATPASEC"/>
</dbReference>
<dbReference type="NCBIfam" id="TIGR01260">
    <property type="entry name" value="ATP_synt_c"/>
    <property type="match status" value="1"/>
</dbReference>
<dbReference type="STRING" id="476652.DEAC_c09920"/>
<protein>
    <recommendedName>
        <fullName evidence="14">ATP synthase subunit c</fullName>
    </recommendedName>
    <alternativeName>
        <fullName evidence="14">ATP synthase F(0) sector subunit c</fullName>
    </alternativeName>
    <alternativeName>
        <fullName evidence="14">F-type ATPase subunit c</fullName>
        <shortName evidence="14">F-ATPase subunit c</shortName>
    </alternativeName>
    <alternativeName>
        <fullName evidence="14">Lipid-binding protein</fullName>
    </alternativeName>
</protein>
<dbReference type="Gene3D" id="1.20.20.10">
    <property type="entry name" value="F1F0 ATP synthase subunit C"/>
    <property type="match status" value="1"/>
</dbReference>
<evidence type="ECO:0000256" key="14">
    <source>
        <dbReference type="HAMAP-Rule" id="MF_01396"/>
    </source>
</evidence>
<comment type="function">
    <text evidence="14">Key component of the F(0) channel; it plays a direct role in translocation across the membrane. A homomeric c-ring of between 10-14 subunits forms the central stalk rotor element with the F(1) delta and epsilon subunits.</text>
</comment>
<evidence type="ECO:0000256" key="5">
    <source>
        <dbReference type="ARBA" id="ARBA00022547"/>
    </source>
</evidence>
<keyword evidence="9 14" id="KW-0406">Ion transport</keyword>
<evidence type="ECO:0000256" key="13">
    <source>
        <dbReference type="ARBA" id="ARBA00025198"/>
    </source>
</evidence>
<evidence type="ECO:0000313" key="17">
    <source>
        <dbReference type="Proteomes" id="UP000036356"/>
    </source>
</evidence>
<keyword evidence="8 14" id="KW-1133">Transmembrane helix</keyword>
<evidence type="ECO:0000313" key="16">
    <source>
        <dbReference type="EMBL" id="KLU67058.1"/>
    </source>
</evidence>
<dbReference type="CDD" id="cd18185">
    <property type="entry name" value="ATP-synt_Fo_c_ATPE"/>
    <property type="match status" value="1"/>
</dbReference>
<dbReference type="InterPro" id="IPR020537">
    <property type="entry name" value="ATP_synth_F0_csu_DDCD_BS"/>
</dbReference>
<dbReference type="PROSITE" id="PS00605">
    <property type="entry name" value="ATPASE_C"/>
    <property type="match status" value="1"/>
</dbReference>
<dbReference type="NCBIfam" id="NF005363">
    <property type="entry name" value="PRK06876.1"/>
    <property type="match status" value="1"/>
</dbReference>
<dbReference type="SUPFAM" id="SSF81333">
    <property type="entry name" value="F1F0 ATP synthase subunit C"/>
    <property type="match status" value="1"/>
</dbReference>
<dbReference type="Pfam" id="PF00137">
    <property type="entry name" value="ATP-synt_C"/>
    <property type="match status" value="1"/>
</dbReference>
<comment type="caution">
    <text evidence="16">The sequence shown here is derived from an EMBL/GenBank/DDBJ whole genome shotgun (WGS) entry which is preliminary data.</text>
</comment>
<reference evidence="16 17" key="1">
    <citation type="submission" date="2015-06" db="EMBL/GenBank/DDBJ databases">
        <title>Draft genome of the moderately acidophilic sulfate reducer Candidatus Desulfosporosinus acididurans strain M1.</title>
        <authorList>
            <person name="Poehlein A."/>
            <person name="Petzsch P."/>
            <person name="Johnson B.D."/>
            <person name="Schloemann M."/>
            <person name="Daniel R."/>
            <person name="Muehling M."/>
        </authorList>
    </citation>
    <scope>NUCLEOTIDE SEQUENCE [LARGE SCALE GENOMIC DNA]</scope>
    <source>
        <strain evidence="16 17">M1</strain>
    </source>
</reference>
<evidence type="ECO:0000256" key="4">
    <source>
        <dbReference type="ARBA" id="ARBA00022475"/>
    </source>
</evidence>
<dbReference type="GO" id="GO:0046933">
    <property type="term" value="F:proton-transporting ATP synthase activity, rotational mechanism"/>
    <property type="evidence" value="ECO:0007669"/>
    <property type="project" value="UniProtKB-UniRule"/>
</dbReference>
<dbReference type="RefSeq" id="WP_047808904.1">
    <property type="nucleotide sequence ID" value="NZ_LDZY01000003.1"/>
</dbReference>
<accession>A0A0J1FVQ7</accession>